<comment type="similarity">
    <text evidence="3 14">Belongs to the class I-like SAM-binding methyltransferase superfamily. RsmB/NOP family.</text>
</comment>
<sequence>MARKSGRSNTPKQTRAIAAQVLAKVLLQQGSLARLLPAAEHELPPNEHGLLKELCYGTTRLAPRLQLLLGKLLKKPLRKPNSEGKKALAGAEVEALLLLGLYQLQYTRIPDHAAIGATVEAARELGHDWATALINGSLRNAQRQREALEKKLSGNPEFSSAHPLWLFQSMREAWGDEGSAAIKANNLPPPMFIRVNRAHESRDSYMGKLQEAGIAATASLLAPDCLHLPNPVGVAELPGFMEGDCSVQDESAQLAAVLLAPAAGERVLDACCAPGGKTCHLLELQPQMAALQALDSDGNRLGQVQENLERIGVAAELVCADAADIDSWWDGEAFDAVLLDAPCSATGVIRRNPDIKLLRRAEDIRELALLQRRILDSLWQTLKPGGRLLYATCSVMPEENAALVAAFIADTADASDNTPESISAVGWGMAQDAGRQILPSETGGDGFYYALLHKAAPQTQ</sequence>
<evidence type="ECO:0000256" key="10">
    <source>
        <dbReference type="ARBA" id="ARBA00022884"/>
    </source>
</evidence>
<feature type="binding site" evidence="14">
    <location>
        <position position="295"/>
    </location>
    <ligand>
        <name>S-adenosyl-L-methionine</name>
        <dbReference type="ChEBI" id="CHEBI:59789"/>
    </ligand>
</feature>
<evidence type="ECO:0000256" key="6">
    <source>
        <dbReference type="ARBA" id="ARBA00022552"/>
    </source>
</evidence>
<feature type="active site" description="Nucleophile" evidence="14">
    <location>
        <position position="393"/>
    </location>
</feature>
<dbReference type="CDD" id="cd02440">
    <property type="entry name" value="AdoMet_MTases"/>
    <property type="match status" value="1"/>
</dbReference>
<comment type="catalytic activity">
    <reaction evidence="13">
        <text>cytidine(967) in 16S rRNA + S-adenosyl-L-methionine = 5-methylcytidine(967) in 16S rRNA + S-adenosyl-L-homocysteine + H(+)</text>
        <dbReference type="Rhea" id="RHEA:42748"/>
        <dbReference type="Rhea" id="RHEA-COMP:10219"/>
        <dbReference type="Rhea" id="RHEA-COMP:10220"/>
        <dbReference type="ChEBI" id="CHEBI:15378"/>
        <dbReference type="ChEBI" id="CHEBI:57856"/>
        <dbReference type="ChEBI" id="CHEBI:59789"/>
        <dbReference type="ChEBI" id="CHEBI:74483"/>
        <dbReference type="ChEBI" id="CHEBI:82748"/>
        <dbReference type="EC" id="2.1.1.176"/>
    </reaction>
</comment>
<dbReference type="PROSITE" id="PS51686">
    <property type="entry name" value="SAM_MT_RSMB_NOP"/>
    <property type="match status" value="1"/>
</dbReference>
<dbReference type="PANTHER" id="PTHR22807:SF61">
    <property type="entry name" value="NOL1_NOP2_SUN FAMILY PROTEIN _ ANTITERMINATION NUSB DOMAIN-CONTAINING PROTEIN"/>
    <property type="match status" value="1"/>
</dbReference>
<reference evidence="16 17" key="1">
    <citation type="submission" date="2023-04" db="EMBL/GenBank/DDBJ databases">
        <title>Marinobulbifer ophiurae gen. nov., sp. Nov., isolate from tissue of brittle star Ophioplocus japonicus.</title>
        <authorList>
            <person name="Kawano K."/>
            <person name="Sawayama S."/>
            <person name="Nakagawa S."/>
        </authorList>
    </citation>
    <scope>NUCLEOTIDE SEQUENCE [LARGE SCALE GENOMIC DNA]</scope>
    <source>
        <strain evidence="16 17">NKW57</strain>
    </source>
</reference>
<protein>
    <recommendedName>
        <fullName evidence="4">16S rRNA (cytosine(967)-C(5))-methyltransferase</fullName>
        <ecNumber evidence="4">2.1.1.176</ecNumber>
    </recommendedName>
    <alternativeName>
        <fullName evidence="11">16S rRNA m5C967 methyltransferase</fullName>
    </alternativeName>
    <alternativeName>
        <fullName evidence="12">rRNA (cytosine-C(5)-)-methyltransferase RsmB</fullName>
    </alternativeName>
</protein>
<organism evidence="16 17">
    <name type="scientific">Biformimicrobium ophioploci</name>
    <dbReference type="NCBI Taxonomy" id="3036711"/>
    <lineage>
        <taxon>Bacteria</taxon>
        <taxon>Pseudomonadati</taxon>
        <taxon>Pseudomonadota</taxon>
        <taxon>Gammaproteobacteria</taxon>
        <taxon>Cellvibrionales</taxon>
        <taxon>Microbulbiferaceae</taxon>
        <taxon>Biformimicrobium</taxon>
    </lineage>
</organism>
<dbReference type="Pfam" id="PF01189">
    <property type="entry name" value="Methyltr_RsmB-F"/>
    <property type="match status" value="1"/>
</dbReference>
<dbReference type="NCBIfam" id="NF008149">
    <property type="entry name" value="PRK10901.1"/>
    <property type="match status" value="1"/>
</dbReference>
<feature type="binding site" evidence="14">
    <location>
        <begin position="271"/>
        <end position="277"/>
    </location>
    <ligand>
        <name>S-adenosyl-L-methionine</name>
        <dbReference type="ChEBI" id="CHEBI:59789"/>
    </ligand>
</feature>
<keyword evidence="8 14" id="KW-0808">Transferase</keyword>
<evidence type="ECO:0000256" key="7">
    <source>
        <dbReference type="ARBA" id="ARBA00022603"/>
    </source>
</evidence>
<evidence type="ECO:0000256" key="5">
    <source>
        <dbReference type="ARBA" id="ARBA00022490"/>
    </source>
</evidence>
<feature type="domain" description="SAM-dependent MTase RsmB/NOP-type" evidence="15">
    <location>
        <begin position="181"/>
        <end position="455"/>
    </location>
</feature>
<gene>
    <name evidence="16" type="primary">rsmB</name>
    <name evidence="16" type="ORF">MNKW57_03520</name>
</gene>
<dbReference type="PRINTS" id="PR02008">
    <property type="entry name" value="RCMTFAMILY"/>
</dbReference>
<dbReference type="Proteomes" id="UP001224392">
    <property type="component" value="Unassembled WGS sequence"/>
</dbReference>
<evidence type="ECO:0000313" key="16">
    <source>
        <dbReference type="EMBL" id="GMG86031.1"/>
    </source>
</evidence>
<dbReference type="SUPFAM" id="SSF48013">
    <property type="entry name" value="NusB-like"/>
    <property type="match status" value="1"/>
</dbReference>
<feature type="binding site" evidence="14">
    <location>
        <position position="321"/>
    </location>
    <ligand>
        <name>S-adenosyl-L-methionine</name>
        <dbReference type="ChEBI" id="CHEBI:59789"/>
    </ligand>
</feature>
<dbReference type="NCBIfam" id="TIGR00563">
    <property type="entry name" value="rsmB"/>
    <property type="match status" value="1"/>
</dbReference>
<dbReference type="InterPro" id="IPR054728">
    <property type="entry name" value="RsmB-like_ferredoxin"/>
</dbReference>
<evidence type="ECO:0000256" key="14">
    <source>
        <dbReference type="PROSITE-ProRule" id="PRU01023"/>
    </source>
</evidence>
<evidence type="ECO:0000256" key="11">
    <source>
        <dbReference type="ARBA" id="ARBA00030399"/>
    </source>
</evidence>
<dbReference type="InterPro" id="IPR001678">
    <property type="entry name" value="MeTrfase_RsmB-F_NOP2_dom"/>
</dbReference>
<dbReference type="SUPFAM" id="SSF53335">
    <property type="entry name" value="S-adenosyl-L-methionine-dependent methyltransferases"/>
    <property type="match status" value="1"/>
</dbReference>
<proteinExistence type="inferred from homology"/>
<evidence type="ECO:0000256" key="9">
    <source>
        <dbReference type="ARBA" id="ARBA00022691"/>
    </source>
</evidence>
<accession>A0ABQ6LVE6</accession>
<dbReference type="InterPro" id="IPR004573">
    <property type="entry name" value="rRNA_ssu_MeTfrase_B"/>
</dbReference>
<keyword evidence="7 14" id="KW-0489">Methyltransferase</keyword>
<keyword evidence="5" id="KW-0963">Cytoplasm</keyword>
<evidence type="ECO:0000256" key="2">
    <source>
        <dbReference type="ARBA" id="ARBA00004496"/>
    </source>
</evidence>
<dbReference type="PANTHER" id="PTHR22807">
    <property type="entry name" value="NOP2 YEAST -RELATED NOL1/NOP2/FMU SUN DOMAIN-CONTAINING"/>
    <property type="match status" value="1"/>
</dbReference>
<evidence type="ECO:0000313" key="17">
    <source>
        <dbReference type="Proteomes" id="UP001224392"/>
    </source>
</evidence>
<evidence type="ECO:0000256" key="13">
    <source>
        <dbReference type="ARBA" id="ARBA00047283"/>
    </source>
</evidence>
<dbReference type="InterPro" id="IPR006027">
    <property type="entry name" value="NusB_RsmB_TIM44"/>
</dbReference>
<dbReference type="Pfam" id="PF01029">
    <property type="entry name" value="NusB"/>
    <property type="match status" value="1"/>
</dbReference>
<keyword evidence="17" id="KW-1185">Reference proteome</keyword>
<comment type="caution">
    <text evidence="16">The sequence shown here is derived from an EMBL/GenBank/DDBJ whole genome shotgun (WGS) entry which is preliminary data.</text>
</comment>
<feature type="binding site" evidence="14">
    <location>
        <position position="340"/>
    </location>
    <ligand>
        <name>S-adenosyl-L-methionine</name>
        <dbReference type="ChEBI" id="CHEBI:59789"/>
    </ligand>
</feature>
<keyword evidence="6" id="KW-0698">rRNA processing</keyword>
<dbReference type="EC" id="2.1.1.176" evidence="4"/>
<dbReference type="EMBL" id="BSYJ01000001">
    <property type="protein sequence ID" value="GMG86031.1"/>
    <property type="molecule type" value="Genomic_DNA"/>
</dbReference>
<evidence type="ECO:0000256" key="4">
    <source>
        <dbReference type="ARBA" id="ARBA00012140"/>
    </source>
</evidence>
<dbReference type="InterPro" id="IPR049560">
    <property type="entry name" value="MeTrfase_RsmB-F_NOP2_cat"/>
</dbReference>
<dbReference type="Gene3D" id="1.10.940.10">
    <property type="entry name" value="NusB-like"/>
    <property type="match status" value="1"/>
</dbReference>
<dbReference type="RefSeq" id="WP_285762546.1">
    <property type="nucleotide sequence ID" value="NZ_BSYJ01000001.1"/>
</dbReference>
<keyword evidence="9 14" id="KW-0949">S-adenosyl-L-methionine</keyword>
<dbReference type="InterPro" id="IPR023267">
    <property type="entry name" value="RCMT"/>
</dbReference>
<dbReference type="Gene3D" id="3.30.70.1170">
    <property type="entry name" value="Sun protein, domain 3"/>
    <property type="match status" value="1"/>
</dbReference>
<evidence type="ECO:0000256" key="8">
    <source>
        <dbReference type="ARBA" id="ARBA00022679"/>
    </source>
</evidence>
<keyword evidence="10 14" id="KW-0694">RNA-binding</keyword>
<dbReference type="Gene3D" id="3.40.50.150">
    <property type="entry name" value="Vaccinia Virus protein VP39"/>
    <property type="match status" value="1"/>
</dbReference>
<dbReference type="InterPro" id="IPR035926">
    <property type="entry name" value="NusB-like_sf"/>
</dbReference>
<dbReference type="InterPro" id="IPR029063">
    <property type="entry name" value="SAM-dependent_MTases_sf"/>
</dbReference>
<evidence type="ECO:0000256" key="3">
    <source>
        <dbReference type="ARBA" id="ARBA00007494"/>
    </source>
</evidence>
<evidence type="ECO:0000256" key="12">
    <source>
        <dbReference type="ARBA" id="ARBA00031088"/>
    </source>
</evidence>
<comment type="function">
    <text evidence="1">Specifically methylates the cytosine at position 967 (m5C967) of 16S rRNA.</text>
</comment>
<evidence type="ECO:0000259" key="15">
    <source>
        <dbReference type="PROSITE" id="PS51686"/>
    </source>
</evidence>
<name>A0ABQ6LVE6_9GAMM</name>
<comment type="subcellular location">
    <subcellularLocation>
        <location evidence="2">Cytoplasm</location>
    </subcellularLocation>
</comment>
<dbReference type="Pfam" id="PF22458">
    <property type="entry name" value="RsmF-B_ferredox"/>
    <property type="match status" value="1"/>
</dbReference>
<dbReference type="PROSITE" id="PS01153">
    <property type="entry name" value="NOL1_NOP2_SUN"/>
    <property type="match status" value="1"/>
</dbReference>
<dbReference type="InterPro" id="IPR018314">
    <property type="entry name" value="RsmB/NOL1/NOP2-like_CS"/>
</dbReference>
<evidence type="ECO:0000256" key="1">
    <source>
        <dbReference type="ARBA" id="ARBA00002724"/>
    </source>
</evidence>